<keyword evidence="1" id="KW-0560">Oxidoreductase</keyword>
<accession>A0A645IH79</accession>
<dbReference type="Gene3D" id="3.90.25.10">
    <property type="entry name" value="UDP-galactose 4-epimerase, domain 1"/>
    <property type="match status" value="1"/>
</dbReference>
<comment type="caution">
    <text evidence="1">The sequence shown here is derived from an EMBL/GenBank/DDBJ whole genome shotgun (WGS) entry which is preliminary data.</text>
</comment>
<gene>
    <name evidence="1" type="primary">qorB_8</name>
    <name evidence="1" type="ORF">SDC9_195268</name>
</gene>
<dbReference type="GO" id="GO:0003955">
    <property type="term" value="F:NAD(P)H dehydrogenase (quinone) activity"/>
    <property type="evidence" value="ECO:0007669"/>
    <property type="project" value="UniProtKB-EC"/>
</dbReference>
<dbReference type="EMBL" id="VSSQ01109328">
    <property type="protein sequence ID" value="MPN47664.1"/>
    <property type="molecule type" value="Genomic_DNA"/>
</dbReference>
<organism evidence="1">
    <name type="scientific">bioreactor metagenome</name>
    <dbReference type="NCBI Taxonomy" id="1076179"/>
    <lineage>
        <taxon>unclassified sequences</taxon>
        <taxon>metagenomes</taxon>
        <taxon>ecological metagenomes</taxon>
    </lineage>
</organism>
<reference evidence="1" key="1">
    <citation type="submission" date="2019-08" db="EMBL/GenBank/DDBJ databases">
        <authorList>
            <person name="Kucharzyk K."/>
            <person name="Murdoch R.W."/>
            <person name="Higgins S."/>
            <person name="Loffler F."/>
        </authorList>
    </citation>
    <scope>NUCLEOTIDE SEQUENCE</scope>
</reference>
<dbReference type="EC" id="1.6.5.2" evidence="1"/>
<dbReference type="AlphaFoldDB" id="A0A645IH79"/>
<sequence>MLMTFGLPEGIAKVIASFDTGAANNDLFDDSRQLSRLIGRPTTPLAQAVKETLK</sequence>
<protein>
    <submittedName>
        <fullName evidence="1">Quinone oxidoreductase 2</fullName>
        <ecNumber evidence="1">1.6.5.2</ecNumber>
    </submittedName>
</protein>
<name>A0A645IH79_9ZZZZ</name>
<proteinExistence type="predicted"/>
<evidence type="ECO:0000313" key="1">
    <source>
        <dbReference type="EMBL" id="MPN47664.1"/>
    </source>
</evidence>